<accession>A0A3A9JVS1</accession>
<reference evidence="2 3" key="1">
    <citation type="submission" date="2017-10" db="EMBL/GenBank/DDBJ databases">
        <title>Bacillus sp. nov., a halophilic bacterium isolated from a Keqin Lake.</title>
        <authorList>
            <person name="Wang H."/>
        </authorList>
    </citation>
    <scope>NUCLEOTIDE SEQUENCE [LARGE SCALE GENOMIC DNA]</scope>
    <source>
        <strain evidence="2 3">KCTC 13187</strain>
    </source>
</reference>
<dbReference type="Pfam" id="PF07993">
    <property type="entry name" value="NAD_binding_4"/>
    <property type="match status" value="1"/>
</dbReference>
<evidence type="ECO:0000313" key="3">
    <source>
        <dbReference type="Proteomes" id="UP000281498"/>
    </source>
</evidence>
<gene>
    <name evidence="2" type="ORF">CR203_22825</name>
</gene>
<dbReference type="AlphaFoldDB" id="A0A3A9JVS1"/>
<dbReference type="SUPFAM" id="SSF51735">
    <property type="entry name" value="NAD(P)-binding Rossmann-fold domains"/>
    <property type="match status" value="1"/>
</dbReference>
<dbReference type="InterPro" id="IPR013120">
    <property type="entry name" value="FAR_NAD-bd"/>
</dbReference>
<protein>
    <recommendedName>
        <fullName evidence="1">Thioester reductase (TE) domain-containing protein</fullName>
    </recommendedName>
</protein>
<dbReference type="Proteomes" id="UP000281498">
    <property type="component" value="Unassembled WGS sequence"/>
</dbReference>
<dbReference type="InterPro" id="IPR036291">
    <property type="entry name" value="NAD(P)-bd_dom_sf"/>
</dbReference>
<evidence type="ECO:0000313" key="2">
    <source>
        <dbReference type="EMBL" id="RKL65034.1"/>
    </source>
</evidence>
<feature type="domain" description="Thioester reductase (TE)" evidence="1">
    <location>
        <begin position="10"/>
        <end position="237"/>
    </location>
</feature>
<dbReference type="InterPro" id="IPR050177">
    <property type="entry name" value="Lipid_A_modif_metabolic_enz"/>
</dbReference>
<dbReference type="OrthoDB" id="9807212at2"/>
<keyword evidence="3" id="KW-1185">Reference proteome</keyword>
<sequence length="353" mass="39946">MEVFVMKVFVTGVTGFVGGEFTKKLLQEGHEVISVVRNIEKAEAQFSKSSTITFLTGDLHEPSFGLSNKKLHDLMNGPIDAMYHIAGQVQFGLEYSEYLKTNYSGTKNALDLAKLLEIKNFKYVSTAFTLGLSNSIGKEELYSKETNFNNAYEKSKCMAEHLVMSYSTYFSVSIYRPSVIIGDSKTGEANSDFTLNSFIKIIRLIKKLSESKNESFRFIAPRSSTVNVVPVDYVVAVLFAGLEDDENQTIYHITNSHPPSYRKSIRLITDMLNFDQFTIVNDLKIESMNQSETLFYDKISTLKNYLVRQLTFHNENTIKLLSCSNLKELDVSDEILSTIIHARIPTKLTTEKV</sequence>
<dbReference type="PANTHER" id="PTHR43245:SF51">
    <property type="entry name" value="SHORT CHAIN DEHYDROGENASE_REDUCTASE FAMILY 42E, MEMBER 2"/>
    <property type="match status" value="1"/>
</dbReference>
<proteinExistence type="predicted"/>
<dbReference type="PANTHER" id="PTHR43245">
    <property type="entry name" value="BIFUNCTIONAL POLYMYXIN RESISTANCE PROTEIN ARNA"/>
    <property type="match status" value="1"/>
</dbReference>
<dbReference type="EMBL" id="PDOE01000024">
    <property type="protein sequence ID" value="RKL65034.1"/>
    <property type="molecule type" value="Genomic_DNA"/>
</dbReference>
<evidence type="ECO:0000259" key="1">
    <source>
        <dbReference type="Pfam" id="PF07993"/>
    </source>
</evidence>
<organism evidence="2 3">
    <name type="scientific">Salipaludibacillus neizhouensis</name>
    <dbReference type="NCBI Taxonomy" id="885475"/>
    <lineage>
        <taxon>Bacteria</taxon>
        <taxon>Bacillati</taxon>
        <taxon>Bacillota</taxon>
        <taxon>Bacilli</taxon>
        <taxon>Bacillales</taxon>
        <taxon>Bacillaceae</taxon>
    </lineage>
</organism>
<comment type="caution">
    <text evidence="2">The sequence shown here is derived from an EMBL/GenBank/DDBJ whole genome shotgun (WGS) entry which is preliminary data.</text>
</comment>
<name>A0A3A9JVS1_9BACI</name>
<dbReference type="Gene3D" id="3.40.50.720">
    <property type="entry name" value="NAD(P)-binding Rossmann-like Domain"/>
    <property type="match status" value="1"/>
</dbReference>